<name>Q0ADY3_NITEC</name>
<evidence type="ECO:0000313" key="2">
    <source>
        <dbReference type="Proteomes" id="UP000001966"/>
    </source>
</evidence>
<sequence length="99" mass="10918">MGVSVYKWAQAEDPNVSIPLKSGHGCFFAATVKHAHEISLNPFEIRAWVFPCNQEELEDFLTVSIPLKSGHGCFHTRTPIPNQVKVSIPLKSGHGCFGK</sequence>
<dbReference type="HOGENOM" id="CLU_2317379_0_0_4"/>
<dbReference type="Proteomes" id="UP000001966">
    <property type="component" value="Chromosome"/>
</dbReference>
<protein>
    <submittedName>
        <fullName evidence="1">Uncharacterized protein</fullName>
    </submittedName>
</protein>
<accession>Q0ADY3</accession>
<dbReference type="AlphaFoldDB" id="Q0ADY3"/>
<gene>
    <name evidence="1" type="ordered locus">Neut_2231</name>
</gene>
<dbReference type="EMBL" id="CP000450">
    <property type="protein sequence ID" value="ABI60449.1"/>
    <property type="molecule type" value="Genomic_DNA"/>
</dbReference>
<proteinExistence type="predicted"/>
<reference evidence="1 2" key="1">
    <citation type="journal article" date="2007" name="Environ. Microbiol.">
        <title>Whole-genome analysis of the ammonia-oxidizing bacterium, Nitrosomonas eutropha C91: implications for niche adaptation.</title>
        <authorList>
            <person name="Stein L.Y."/>
            <person name="Arp D.J."/>
            <person name="Berube P.M."/>
            <person name="Chain P.S."/>
            <person name="Hauser L."/>
            <person name="Jetten M.S."/>
            <person name="Klotz M.G."/>
            <person name="Larimer F.W."/>
            <person name="Norton J.M."/>
            <person name="Op den Camp H.J.M."/>
            <person name="Shin M."/>
            <person name="Wei X."/>
        </authorList>
    </citation>
    <scope>NUCLEOTIDE SEQUENCE [LARGE SCALE GENOMIC DNA]</scope>
    <source>
        <strain evidence="2">DSM 101675 / C91 / Nm57</strain>
    </source>
</reference>
<dbReference type="KEGG" id="net:Neut_2231"/>
<organism evidence="1 2">
    <name type="scientific">Nitrosomonas eutropha (strain DSM 101675 / C91 / Nm57)</name>
    <dbReference type="NCBI Taxonomy" id="335283"/>
    <lineage>
        <taxon>Bacteria</taxon>
        <taxon>Pseudomonadati</taxon>
        <taxon>Pseudomonadota</taxon>
        <taxon>Betaproteobacteria</taxon>
        <taxon>Nitrosomonadales</taxon>
        <taxon>Nitrosomonadaceae</taxon>
        <taxon>Nitrosomonas</taxon>
    </lineage>
</organism>
<evidence type="ECO:0000313" key="1">
    <source>
        <dbReference type="EMBL" id="ABI60449.1"/>
    </source>
</evidence>